<dbReference type="SUPFAM" id="SSF53155">
    <property type="entry name" value="Methylated DNA-protein cysteine methyltransferase domain"/>
    <property type="match status" value="1"/>
</dbReference>
<accession>A0A432LIJ6</accession>
<keyword evidence="7" id="KW-0234">DNA repair</keyword>
<dbReference type="GO" id="GO:0032259">
    <property type="term" value="P:methylation"/>
    <property type="evidence" value="ECO:0007669"/>
    <property type="project" value="UniProtKB-KW"/>
</dbReference>
<comment type="similarity">
    <text evidence="2">Belongs to the MGMT family.</text>
</comment>
<dbReference type="Gene3D" id="3.30.160.70">
    <property type="entry name" value="Methylated DNA-protein cysteine methyltransferase domain"/>
    <property type="match status" value="1"/>
</dbReference>
<organism evidence="11 12">
    <name type="scientific">Lysinibacillus antri</name>
    <dbReference type="NCBI Taxonomy" id="2498145"/>
    <lineage>
        <taxon>Bacteria</taxon>
        <taxon>Bacillati</taxon>
        <taxon>Bacillota</taxon>
        <taxon>Bacilli</taxon>
        <taxon>Bacillales</taxon>
        <taxon>Bacillaceae</taxon>
        <taxon>Lysinibacillus</taxon>
    </lineage>
</organism>
<dbReference type="GO" id="GO:0006281">
    <property type="term" value="P:DNA repair"/>
    <property type="evidence" value="ECO:0007669"/>
    <property type="project" value="UniProtKB-KW"/>
</dbReference>
<evidence type="ECO:0000256" key="2">
    <source>
        <dbReference type="ARBA" id="ARBA00008711"/>
    </source>
</evidence>
<dbReference type="Proteomes" id="UP000287910">
    <property type="component" value="Unassembled WGS sequence"/>
</dbReference>
<dbReference type="InterPro" id="IPR036631">
    <property type="entry name" value="MGMT_N_sf"/>
</dbReference>
<proteinExistence type="inferred from homology"/>
<dbReference type="InterPro" id="IPR014048">
    <property type="entry name" value="MethylDNA_cys_MeTrfase_DNA-bd"/>
</dbReference>
<evidence type="ECO:0000256" key="8">
    <source>
        <dbReference type="ARBA" id="ARBA00049348"/>
    </source>
</evidence>
<dbReference type="EC" id="2.1.1.63" evidence="3"/>
<dbReference type="Pfam" id="PF02870">
    <property type="entry name" value="Methyltransf_1N"/>
    <property type="match status" value="1"/>
</dbReference>
<sequence length="174" mass="19613">MHMTMNHQVYTTLFSHNDWQVYLAATANGLCFLGTHHSSFEEMEQWCKKQFPNAVLVEDDTQLERYKKELIEYFEGRLTDFTIPFDIRGTTFQMSVWNALCTIPFGQSKCYSDIANFIGNPKAVRAVGTAIGANPVAIAIPCHRVLGKNGTLTGYSGGLDVKEKLLQLEGIHYK</sequence>
<dbReference type="PANTHER" id="PTHR10815:SF12">
    <property type="entry name" value="METHYLATED-DNA--PROTEIN-CYSTEINE METHYLTRANSFERASE, INDUCIBLE"/>
    <property type="match status" value="1"/>
</dbReference>
<protein>
    <recommendedName>
        <fullName evidence="3">methylated-DNA--[protein]-cysteine S-methyltransferase</fullName>
        <ecNumber evidence="3">2.1.1.63</ecNumber>
    </recommendedName>
</protein>
<evidence type="ECO:0000256" key="6">
    <source>
        <dbReference type="ARBA" id="ARBA00022763"/>
    </source>
</evidence>
<dbReference type="InterPro" id="IPR036388">
    <property type="entry name" value="WH-like_DNA-bd_sf"/>
</dbReference>
<name>A0A432LIJ6_9BACI</name>
<dbReference type="PROSITE" id="PS00374">
    <property type="entry name" value="MGMT"/>
    <property type="match status" value="1"/>
</dbReference>
<comment type="caution">
    <text evidence="11">The sequence shown here is derived from an EMBL/GenBank/DDBJ whole genome shotgun (WGS) entry which is preliminary data.</text>
</comment>
<keyword evidence="6" id="KW-0227">DNA damage</keyword>
<dbReference type="InterPro" id="IPR001497">
    <property type="entry name" value="MethylDNA_cys_MeTrfase_AS"/>
</dbReference>
<keyword evidence="12" id="KW-1185">Reference proteome</keyword>
<comment type="catalytic activity">
    <reaction evidence="8">
        <text>a 6-O-methyl-2'-deoxyguanosine in DNA + L-cysteinyl-[protein] = S-methyl-L-cysteinyl-[protein] + a 2'-deoxyguanosine in DNA</text>
        <dbReference type="Rhea" id="RHEA:24000"/>
        <dbReference type="Rhea" id="RHEA-COMP:10131"/>
        <dbReference type="Rhea" id="RHEA-COMP:10132"/>
        <dbReference type="Rhea" id="RHEA-COMP:11367"/>
        <dbReference type="Rhea" id="RHEA-COMP:11368"/>
        <dbReference type="ChEBI" id="CHEBI:29950"/>
        <dbReference type="ChEBI" id="CHEBI:82612"/>
        <dbReference type="ChEBI" id="CHEBI:85445"/>
        <dbReference type="ChEBI" id="CHEBI:85448"/>
        <dbReference type="EC" id="2.1.1.63"/>
    </reaction>
</comment>
<evidence type="ECO:0000256" key="5">
    <source>
        <dbReference type="ARBA" id="ARBA00022679"/>
    </source>
</evidence>
<evidence type="ECO:0000259" key="9">
    <source>
        <dbReference type="Pfam" id="PF01035"/>
    </source>
</evidence>
<dbReference type="NCBIfam" id="TIGR00589">
    <property type="entry name" value="ogt"/>
    <property type="match status" value="1"/>
</dbReference>
<dbReference type="SUPFAM" id="SSF46767">
    <property type="entry name" value="Methylated DNA-protein cysteine methyltransferase, C-terminal domain"/>
    <property type="match status" value="1"/>
</dbReference>
<dbReference type="Pfam" id="PF01035">
    <property type="entry name" value="DNA_binding_1"/>
    <property type="match status" value="1"/>
</dbReference>
<evidence type="ECO:0000256" key="1">
    <source>
        <dbReference type="ARBA" id="ARBA00001286"/>
    </source>
</evidence>
<evidence type="ECO:0000313" key="11">
    <source>
        <dbReference type="EMBL" id="RUL57151.1"/>
    </source>
</evidence>
<dbReference type="Gene3D" id="1.10.10.10">
    <property type="entry name" value="Winged helix-like DNA-binding domain superfamily/Winged helix DNA-binding domain"/>
    <property type="match status" value="1"/>
</dbReference>
<feature type="domain" description="Methylguanine DNA methyltransferase ribonuclease-like" evidence="10">
    <location>
        <begin position="9"/>
        <end position="87"/>
    </location>
</feature>
<evidence type="ECO:0000313" key="12">
    <source>
        <dbReference type="Proteomes" id="UP000287910"/>
    </source>
</evidence>
<dbReference type="CDD" id="cd06445">
    <property type="entry name" value="ATase"/>
    <property type="match status" value="1"/>
</dbReference>
<keyword evidence="5 11" id="KW-0808">Transferase</keyword>
<reference evidence="11 12" key="1">
    <citation type="submission" date="2018-12" db="EMBL/GenBank/DDBJ databases">
        <title>Lysinibacillus antri sp. nov., isolated from a cave soil.</title>
        <authorList>
            <person name="Narsing Rao M.P."/>
            <person name="Zhang H."/>
            <person name="Dong Z.-Y."/>
            <person name="Niu X.-K."/>
            <person name="Zhang K."/>
            <person name="Fang B.-Z."/>
            <person name="Kang Y.-Q."/>
            <person name="Xiao M."/>
            <person name="Li W.-J."/>
        </authorList>
    </citation>
    <scope>NUCLEOTIDE SEQUENCE [LARGE SCALE GENOMIC DNA]</scope>
    <source>
        <strain evidence="11 12">SYSU K30002</strain>
    </source>
</reference>
<keyword evidence="4 11" id="KW-0489">Methyltransferase</keyword>
<gene>
    <name evidence="11" type="ORF">EK386_00295</name>
</gene>
<dbReference type="AlphaFoldDB" id="A0A432LIJ6"/>
<evidence type="ECO:0000259" key="10">
    <source>
        <dbReference type="Pfam" id="PF02870"/>
    </source>
</evidence>
<dbReference type="PANTHER" id="PTHR10815">
    <property type="entry name" value="METHYLATED-DNA--PROTEIN-CYSTEINE METHYLTRANSFERASE"/>
    <property type="match status" value="1"/>
</dbReference>
<feature type="domain" description="Methylated-DNA-[protein]-cysteine S-methyltransferase DNA binding" evidence="9">
    <location>
        <begin position="92"/>
        <end position="171"/>
    </location>
</feature>
<dbReference type="FunFam" id="1.10.10.10:FF:000214">
    <property type="entry name" value="Methylated-DNA--protein-cysteine methyltransferase"/>
    <property type="match status" value="1"/>
</dbReference>
<comment type="catalytic activity">
    <reaction evidence="1">
        <text>a 4-O-methyl-thymidine in DNA + L-cysteinyl-[protein] = a thymidine in DNA + S-methyl-L-cysteinyl-[protein]</text>
        <dbReference type="Rhea" id="RHEA:53428"/>
        <dbReference type="Rhea" id="RHEA-COMP:10131"/>
        <dbReference type="Rhea" id="RHEA-COMP:10132"/>
        <dbReference type="Rhea" id="RHEA-COMP:13555"/>
        <dbReference type="Rhea" id="RHEA-COMP:13556"/>
        <dbReference type="ChEBI" id="CHEBI:29950"/>
        <dbReference type="ChEBI" id="CHEBI:82612"/>
        <dbReference type="ChEBI" id="CHEBI:137386"/>
        <dbReference type="ChEBI" id="CHEBI:137387"/>
        <dbReference type="EC" id="2.1.1.63"/>
    </reaction>
</comment>
<dbReference type="InterPro" id="IPR008332">
    <property type="entry name" value="MethylG_MeTrfase_N"/>
</dbReference>
<evidence type="ECO:0000256" key="3">
    <source>
        <dbReference type="ARBA" id="ARBA00011918"/>
    </source>
</evidence>
<dbReference type="InterPro" id="IPR036217">
    <property type="entry name" value="MethylDNA_cys_MeTrfase_DNAb"/>
</dbReference>
<evidence type="ECO:0000256" key="7">
    <source>
        <dbReference type="ARBA" id="ARBA00023204"/>
    </source>
</evidence>
<dbReference type="GO" id="GO:0003908">
    <property type="term" value="F:methylated-DNA-[protein]-cysteine S-methyltransferase activity"/>
    <property type="evidence" value="ECO:0007669"/>
    <property type="project" value="UniProtKB-EC"/>
</dbReference>
<dbReference type="EMBL" id="RYYR01000001">
    <property type="protein sequence ID" value="RUL57151.1"/>
    <property type="molecule type" value="Genomic_DNA"/>
</dbReference>
<evidence type="ECO:0000256" key="4">
    <source>
        <dbReference type="ARBA" id="ARBA00022603"/>
    </source>
</evidence>